<protein>
    <submittedName>
        <fullName evidence="1">Uncharacterized protein</fullName>
    </submittedName>
</protein>
<dbReference type="AlphaFoldDB" id="A0A8S9ZFU2"/>
<name>A0A8S9ZFU2_9BILA</name>
<accession>A0A8S9ZFU2</accession>
<evidence type="ECO:0000313" key="2">
    <source>
        <dbReference type="Proteomes" id="UP000605970"/>
    </source>
</evidence>
<organism evidence="1 2">
    <name type="scientific">Meloidogyne graminicola</name>
    <dbReference type="NCBI Taxonomy" id="189291"/>
    <lineage>
        <taxon>Eukaryota</taxon>
        <taxon>Metazoa</taxon>
        <taxon>Ecdysozoa</taxon>
        <taxon>Nematoda</taxon>
        <taxon>Chromadorea</taxon>
        <taxon>Rhabditida</taxon>
        <taxon>Tylenchina</taxon>
        <taxon>Tylenchomorpha</taxon>
        <taxon>Tylenchoidea</taxon>
        <taxon>Meloidogynidae</taxon>
        <taxon>Meloidogyninae</taxon>
        <taxon>Meloidogyne</taxon>
    </lineage>
</organism>
<dbReference type="EMBL" id="JABEBT010000110">
    <property type="protein sequence ID" value="KAF7632158.1"/>
    <property type="molecule type" value="Genomic_DNA"/>
</dbReference>
<keyword evidence="2" id="KW-1185">Reference proteome</keyword>
<evidence type="ECO:0000313" key="1">
    <source>
        <dbReference type="EMBL" id="KAF7632158.1"/>
    </source>
</evidence>
<reference evidence="1" key="1">
    <citation type="journal article" date="2020" name="Ecol. Evol.">
        <title>Genome structure and content of the rice root-knot nematode (Meloidogyne graminicola).</title>
        <authorList>
            <person name="Phan N.T."/>
            <person name="Danchin E.G.J."/>
            <person name="Klopp C."/>
            <person name="Perfus-Barbeoch L."/>
            <person name="Kozlowski D.K."/>
            <person name="Koutsovoulos G.D."/>
            <person name="Lopez-Roques C."/>
            <person name="Bouchez O."/>
            <person name="Zahm M."/>
            <person name="Besnard G."/>
            <person name="Bellafiore S."/>
        </authorList>
    </citation>
    <scope>NUCLEOTIDE SEQUENCE</scope>
    <source>
        <strain evidence="1">VN-18</strain>
    </source>
</reference>
<gene>
    <name evidence="1" type="ORF">Mgra_00008410</name>
</gene>
<sequence length="269" mass="28842">MVITLSTLSTTTTINSSTTTTTSTTINSSISLPSSTTTTINCSNLINNTSINNNNLINKKLINNNSDNSSIISSKKSPNVPELKIENNNGNEINELLLLNNKNGCIHFNYQNNLNNYKGGGGGGGIKTPINSNNGICLLETPTPKIPDTLRTPTALLTSPTNSSTSSKSSQLMHIDELNTPLCLNSATPKSQHSQAFFGDHEPLLTANIEITSTVVSASLNHPNNSKHSNSFHNFKSKTDQKLQFQIKGSISTNLPLNAQNLNSPGNTY</sequence>
<dbReference type="Proteomes" id="UP000605970">
    <property type="component" value="Unassembled WGS sequence"/>
</dbReference>
<comment type="caution">
    <text evidence="1">The sequence shown here is derived from an EMBL/GenBank/DDBJ whole genome shotgun (WGS) entry which is preliminary data.</text>
</comment>
<proteinExistence type="predicted"/>
<dbReference type="OrthoDB" id="10018191at2759"/>